<evidence type="ECO:0000313" key="4">
    <source>
        <dbReference type="EMBL" id="WXA12874.1"/>
    </source>
</evidence>
<dbReference type="Gene3D" id="2.40.128.270">
    <property type="match status" value="1"/>
</dbReference>
<feature type="signal peptide" evidence="1">
    <location>
        <begin position="1"/>
        <end position="19"/>
    </location>
</feature>
<dbReference type="EMBL" id="CP136925">
    <property type="protein sequence ID" value="WXA12874.1"/>
    <property type="molecule type" value="Genomic_DNA"/>
</dbReference>
<evidence type="ECO:0000313" key="3">
    <source>
        <dbReference type="EMBL" id="WXA01964.1"/>
    </source>
</evidence>
<dbReference type="InterPro" id="IPR005184">
    <property type="entry name" value="DUF306_Meta_HslJ"/>
</dbReference>
<feature type="chain" id="PRO_5044712755" evidence="1">
    <location>
        <begin position="20"/>
        <end position="158"/>
    </location>
</feature>
<dbReference type="Proteomes" id="UP001368318">
    <property type="component" value="Chromosome"/>
</dbReference>
<keyword evidence="5" id="KW-1185">Reference proteome</keyword>
<dbReference type="RefSeq" id="WP_338731991.1">
    <property type="nucleotide sequence ID" value="NZ_CP136924.1"/>
</dbReference>
<proteinExistence type="predicted"/>
<dbReference type="PROSITE" id="PS51257">
    <property type="entry name" value="PROKAR_LIPOPROTEIN"/>
    <property type="match status" value="1"/>
</dbReference>
<sequence length="158" mass="17421">MIKALTLTLTALVFSLVTSCNDTKKDPEKEEVTKAESITETSQENSNTIAFTDTKWQLVSLNGTDIANSKAFISFATQDNRVFGNAGCNNFTGTYKLKEDTFFKLSPLAITKKMCADMSIEKSFLNALETADNYVLNDNKLIIRKAKTAPLAVFIAVE</sequence>
<evidence type="ECO:0000259" key="2">
    <source>
        <dbReference type="Pfam" id="PF03724"/>
    </source>
</evidence>
<name>A0AAU6NWL7_9FLAO</name>
<dbReference type="KEGG" id="mcaa:R3L15_12210"/>
<evidence type="ECO:0000313" key="5">
    <source>
        <dbReference type="Proteomes" id="UP001368318"/>
    </source>
</evidence>
<keyword evidence="1" id="KW-0732">Signal</keyword>
<dbReference type="InterPro" id="IPR053147">
    <property type="entry name" value="Hsp_HslJ-like"/>
</dbReference>
<organism evidence="3 5">
    <name type="scientific">Mangrovimonas cancribranchiae</name>
    <dbReference type="NCBI Taxonomy" id="3080055"/>
    <lineage>
        <taxon>Bacteria</taxon>
        <taxon>Pseudomonadati</taxon>
        <taxon>Bacteroidota</taxon>
        <taxon>Flavobacteriia</taxon>
        <taxon>Flavobacteriales</taxon>
        <taxon>Flavobacteriaceae</taxon>
        <taxon>Mangrovimonas</taxon>
    </lineage>
</organism>
<dbReference type="EMBL" id="CP136924">
    <property type="protein sequence ID" value="WXA01964.1"/>
    <property type="molecule type" value="Genomic_DNA"/>
</dbReference>
<accession>A0AAU6NWL7</accession>
<dbReference type="AlphaFoldDB" id="A0AAU6NWL7"/>
<dbReference type="Pfam" id="PF03724">
    <property type="entry name" value="META"/>
    <property type="match status" value="1"/>
</dbReference>
<feature type="domain" description="DUF306" evidence="2">
    <location>
        <begin position="51"/>
        <end position="154"/>
    </location>
</feature>
<dbReference type="PANTHER" id="PTHR35535:SF2">
    <property type="entry name" value="DUF306 DOMAIN-CONTAINING PROTEIN"/>
    <property type="match status" value="1"/>
</dbReference>
<evidence type="ECO:0000256" key="1">
    <source>
        <dbReference type="SAM" id="SignalP"/>
    </source>
</evidence>
<protein>
    <submittedName>
        <fullName evidence="3">META domain-containing protein</fullName>
    </submittedName>
</protein>
<dbReference type="PANTHER" id="PTHR35535">
    <property type="entry name" value="HEAT SHOCK PROTEIN HSLJ"/>
    <property type="match status" value="1"/>
</dbReference>
<dbReference type="InterPro" id="IPR038670">
    <property type="entry name" value="HslJ-like_sf"/>
</dbReference>
<gene>
    <name evidence="4" type="ORF">R3L15_12210</name>
    <name evidence="3" type="ORF">R3L16_09380</name>
</gene>
<reference evidence="3 5" key="1">
    <citation type="submission" date="2023-10" db="EMBL/GenBank/DDBJ databases">
        <title>Culture-based analysis of two novel bacteria associated with mangrove crab gills.</title>
        <authorList>
            <person name="Yang X."/>
            <person name="Garuglieri E."/>
            <person name="Van Goethem M.W."/>
            <person name="Fusi M."/>
            <person name="Marasco R."/>
            <person name="Daffonchio D.G."/>
        </authorList>
    </citation>
    <scope>NUCLEOTIDE SEQUENCE [LARGE SCALE GENOMIC DNA]</scope>
    <source>
        <strain evidence="4">UG2-1</strain>
        <strain evidence="3">UG2-2</strain>
        <strain evidence="5">UG2_2</strain>
    </source>
</reference>